<reference evidence="2" key="1">
    <citation type="submission" date="2014-11" db="EMBL/GenBank/DDBJ databases">
        <authorList>
            <person name="Amaro Gonzalez C."/>
        </authorList>
    </citation>
    <scope>NUCLEOTIDE SEQUENCE</scope>
</reference>
<feature type="region of interest" description="Disordered" evidence="1">
    <location>
        <begin position="1"/>
        <end position="22"/>
    </location>
</feature>
<evidence type="ECO:0000313" key="2">
    <source>
        <dbReference type="EMBL" id="JAH68801.1"/>
    </source>
</evidence>
<sequence>MLQKSLDGASLCRRTMTPTKEF</sequence>
<proteinExistence type="predicted"/>
<reference evidence="2" key="2">
    <citation type="journal article" date="2015" name="Fish Shellfish Immunol.">
        <title>Early steps in the European eel (Anguilla anguilla)-Vibrio vulnificus interaction in the gills: Role of the RtxA13 toxin.</title>
        <authorList>
            <person name="Callol A."/>
            <person name="Pajuelo D."/>
            <person name="Ebbesson L."/>
            <person name="Teles M."/>
            <person name="MacKenzie S."/>
            <person name="Amaro C."/>
        </authorList>
    </citation>
    <scope>NUCLEOTIDE SEQUENCE</scope>
</reference>
<protein>
    <submittedName>
        <fullName evidence="2">Uncharacterized protein</fullName>
    </submittedName>
</protein>
<name>A0A0E9UST2_ANGAN</name>
<organism evidence="2">
    <name type="scientific">Anguilla anguilla</name>
    <name type="common">European freshwater eel</name>
    <name type="synonym">Muraena anguilla</name>
    <dbReference type="NCBI Taxonomy" id="7936"/>
    <lineage>
        <taxon>Eukaryota</taxon>
        <taxon>Metazoa</taxon>
        <taxon>Chordata</taxon>
        <taxon>Craniata</taxon>
        <taxon>Vertebrata</taxon>
        <taxon>Euteleostomi</taxon>
        <taxon>Actinopterygii</taxon>
        <taxon>Neopterygii</taxon>
        <taxon>Teleostei</taxon>
        <taxon>Anguilliformes</taxon>
        <taxon>Anguillidae</taxon>
        <taxon>Anguilla</taxon>
    </lineage>
</organism>
<dbReference type="EMBL" id="GBXM01039776">
    <property type="protein sequence ID" value="JAH68801.1"/>
    <property type="molecule type" value="Transcribed_RNA"/>
</dbReference>
<evidence type="ECO:0000256" key="1">
    <source>
        <dbReference type="SAM" id="MobiDB-lite"/>
    </source>
</evidence>
<dbReference type="AlphaFoldDB" id="A0A0E9UST2"/>
<accession>A0A0E9UST2</accession>